<name>A0A0C4EE23_MAGP6</name>
<dbReference type="AlphaFoldDB" id="A0A0C4EE23"/>
<dbReference type="InterPro" id="IPR010730">
    <property type="entry name" value="HET"/>
</dbReference>
<evidence type="ECO:0000259" key="1">
    <source>
        <dbReference type="Pfam" id="PF06985"/>
    </source>
</evidence>
<dbReference type="OrthoDB" id="5232133at2759"/>
<reference evidence="3" key="4">
    <citation type="journal article" date="2015" name="G3 (Bethesda)">
        <title>Genome sequences of three phytopathogenic species of the Magnaporthaceae family of fungi.</title>
        <authorList>
            <person name="Okagaki L.H."/>
            <person name="Nunes C.C."/>
            <person name="Sailsbery J."/>
            <person name="Clay B."/>
            <person name="Brown D."/>
            <person name="John T."/>
            <person name="Oh Y."/>
            <person name="Young N."/>
            <person name="Fitzgerald M."/>
            <person name="Haas B.J."/>
            <person name="Zeng Q."/>
            <person name="Young S."/>
            <person name="Adiconis X."/>
            <person name="Fan L."/>
            <person name="Levin J.Z."/>
            <person name="Mitchell T.K."/>
            <person name="Okubara P.A."/>
            <person name="Farman M.L."/>
            <person name="Kohn L.M."/>
            <person name="Birren B."/>
            <person name="Ma L.-J."/>
            <person name="Dean R.A."/>
        </authorList>
    </citation>
    <scope>NUCLEOTIDE SEQUENCE</scope>
    <source>
        <strain evidence="3">ATCC 64411 / 73-15</strain>
    </source>
</reference>
<protein>
    <recommendedName>
        <fullName evidence="1">Heterokaryon incompatibility domain-containing protein</fullName>
    </recommendedName>
</protein>
<dbReference type="InterPro" id="IPR052895">
    <property type="entry name" value="HetReg/Transcr_Mod"/>
</dbReference>
<dbReference type="eggNOG" id="ENOG502RS70">
    <property type="taxonomic scope" value="Eukaryota"/>
</dbReference>
<dbReference type="OMA" id="EDSKDWV"/>
<dbReference type="EnsemblFungi" id="MAPG_10988T0">
    <property type="protein sequence ID" value="MAPG_10988T0"/>
    <property type="gene ID" value="MAPG_10988"/>
</dbReference>
<proteinExistence type="predicted"/>
<dbReference type="Pfam" id="PF06985">
    <property type="entry name" value="HET"/>
    <property type="match status" value="1"/>
</dbReference>
<evidence type="ECO:0000313" key="2">
    <source>
        <dbReference type="EMBL" id="KLU92041.1"/>
    </source>
</evidence>
<reference evidence="3" key="5">
    <citation type="submission" date="2015-06" db="UniProtKB">
        <authorList>
            <consortium name="EnsemblFungi"/>
        </authorList>
    </citation>
    <scope>IDENTIFICATION</scope>
    <source>
        <strain evidence="3">ATCC 64411</strain>
    </source>
</reference>
<dbReference type="VEuPathDB" id="FungiDB:MAPG_10988"/>
<sequence>MRPGDYSLQFLEDQGCQPSGQDVGNARYDRVFPLVHMGDFQRNWQQVEDPNGIFLHQSGHRCRVNARPHHSKACRAQIRQAGASQQHTISYEAIVFAKAALGIYHPLSQPTNIRLLTLMPAQDAWAPLECTLGEAQFPTSPAYEALSYVWGSSSSADTGKSIQLNGAMFSVGENLEAALRQLRPRPGTAKSRVMWIDAVCIDQGNVEERSQQVAQMDDVYRGAESVVAWLGRETSTSARTFESLRGTKDTVGEAATHRLLASPMTLEFPFVPSAIDPAEGFLKILSRPWWERVWVLQELILAKKVVVHCGPKSLDWQTFQAALFSIVRLGRRTDVYAQGSTSHRSRESAEFFVLLETVRCAFPFFFLQTHSLLAGRMKDISMAELLSLTSRFKAIEPRDKLFALTGLLPRDSAERAAAFRPDYSTGLRQVHTRAARHWLETTSSLDIVTAWAKAPDYLIFKPRAGTELRNQPLLVLPVVDSGLYVPNAWSTRRYESASFPYRTIGRAAAAQNRLDAADADE</sequence>
<dbReference type="PANTHER" id="PTHR24148:SF73">
    <property type="entry name" value="HET DOMAIN PROTEIN (AFU_ORTHOLOGUE AFUA_8G01020)"/>
    <property type="match status" value="1"/>
</dbReference>
<dbReference type="Proteomes" id="UP000011715">
    <property type="component" value="Unassembled WGS sequence"/>
</dbReference>
<reference evidence="4" key="2">
    <citation type="submission" date="2010-05" db="EMBL/GenBank/DDBJ databases">
        <title>The genome sequence of Magnaporthe poae strain ATCC 64411.</title>
        <authorList>
            <person name="Ma L.-J."/>
            <person name="Dead R."/>
            <person name="Young S."/>
            <person name="Zeng Q."/>
            <person name="Koehrsen M."/>
            <person name="Alvarado L."/>
            <person name="Berlin A."/>
            <person name="Chapman S.B."/>
            <person name="Chen Z."/>
            <person name="Freedman E."/>
            <person name="Gellesch M."/>
            <person name="Goldberg J."/>
            <person name="Griggs A."/>
            <person name="Gujja S."/>
            <person name="Heilman E.R."/>
            <person name="Heiman D."/>
            <person name="Hepburn T."/>
            <person name="Howarth C."/>
            <person name="Jen D."/>
            <person name="Larson L."/>
            <person name="Mehta T."/>
            <person name="Neiman D."/>
            <person name="Pearson M."/>
            <person name="Roberts A."/>
            <person name="Saif S."/>
            <person name="Shea T."/>
            <person name="Shenoy N."/>
            <person name="Sisk P."/>
            <person name="Stolte C."/>
            <person name="Sykes S."/>
            <person name="Walk T."/>
            <person name="White J."/>
            <person name="Yandava C."/>
            <person name="Haas B."/>
            <person name="Nusbaum C."/>
            <person name="Birren B."/>
        </authorList>
    </citation>
    <scope>NUCLEOTIDE SEQUENCE [LARGE SCALE GENOMIC DNA]</scope>
    <source>
        <strain evidence="4">ATCC 64411 / 73-15</strain>
    </source>
</reference>
<evidence type="ECO:0000313" key="4">
    <source>
        <dbReference type="Proteomes" id="UP000011715"/>
    </source>
</evidence>
<gene>
    <name evidence="2" type="ORF">MAPG_10988</name>
</gene>
<dbReference type="PANTHER" id="PTHR24148">
    <property type="entry name" value="ANKYRIN REPEAT DOMAIN-CONTAINING PROTEIN 39 HOMOLOG-RELATED"/>
    <property type="match status" value="1"/>
</dbReference>
<dbReference type="EMBL" id="ADBL01002707">
    <property type="status" value="NOT_ANNOTATED_CDS"/>
    <property type="molecule type" value="Genomic_DNA"/>
</dbReference>
<organism evidence="3 4">
    <name type="scientific">Magnaporthiopsis poae (strain ATCC 64411 / 73-15)</name>
    <name type="common">Kentucky bluegrass fungus</name>
    <name type="synonym">Magnaporthe poae</name>
    <dbReference type="NCBI Taxonomy" id="644358"/>
    <lineage>
        <taxon>Eukaryota</taxon>
        <taxon>Fungi</taxon>
        <taxon>Dikarya</taxon>
        <taxon>Ascomycota</taxon>
        <taxon>Pezizomycotina</taxon>
        <taxon>Sordariomycetes</taxon>
        <taxon>Sordariomycetidae</taxon>
        <taxon>Magnaporthales</taxon>
        <taxon>Magnaporthaceae</taxon>
        <taxon>Magnaporthiopsis</taxon>
    </lineage>
</organism>
<dbReference type="STRING" id="644358.A0A0C4EE23"/>
<keyword evidence="4" id="KW-1185">Reference proteome</keyword>
<accession>A0A0C4EE23</accession>
<dbReference type="EMBL" id="GL876978">
    <property type="protein sequence ID" value="KLU92041.1"/>
    <property type="molecule type" value="Genomic_DNA"/>
</dbReference>
<reference evidence="2" key="3">
    <citation type="submission" date="2011-03" db="EMBL/GenBank/DDBJ databases">
        <title>Annotation of Magnaporthe poae ATCC 64411.</title>
        <authorList>
            <person name="Ma L.-J."/>
            <person name="Dead R."/>
            <person name="Young S.K."/>
            <person name="Zeng Q."/>
            <person name="Gargeya S."/>
            <person name="Fitzgerald M."/>
            <person name="Haas B."/>
            <person name="Abouelleil A."/>
            <person name="Alvarado L."/>
            <person name="Arachchi H.M."/>
            <person name="Berlin A."/>
            <person name="Brown A."/>
            <person name="Chapman S.B."/>
            <person name="Chen Z."/>
            <person name="Dunbar C."/>
            <person name="Freedman E."/>
            <person name="Gearin G."/>
            <person name="Gellesch M."/>
            <person name="Goldberg J."/>
            <person name="Griggs A."/>
            <person name="Gujja S."/>
            <person name="Heiman D."/>
            <person name="Howarth C."/>
            <person name="Larson L."/>
            <person name="Lui A."/>
            <person name="MacDonald P.J.P."/>
            <person name="Mehta T."/>
            <person name="Montmayeur A."/>
            <person name="Murphy C."/>
            <person name="Neiman D."/>
            <person name="Pearson M."/>
            <person name="Priest M."/>
            <person name="Roberts A."/>
            <person name="Saif S."/>
            <person name="Shea T."/>
            <person name="Shenoy N."/>
            <person name="Sisk P."/>
            <person name="Stolte C."/>
            <person name="Sykes S."/>
            <person name="Yandava C."/>
            <person name="Wortman J."/>
            <person name="Nusbaum C."/>
            <person name="Birren B."/>
        </authorList>
    </citation>
    <scope>NUCLEOTIDE SEQUENCE</scope>
    <source>
        <strain evidence="2">ATCC 64411</strain>
    </source>
</reference>
<reference evidence="2" key="1">
    <citation type="submission" date="2010-05" db="EMBL/GenBank/DDBJ databases">
        <title>The Genome Sequence of Magnaporthe poae strain ATCC 64411.</title>
        <authorList>
            <consortium name="The Broad Institute Genome Sequencing Platform"/>
            <consortium name="Broad Institute Genome Sequencing Center for Infectious Disease"/>
            <person name="Ma L.-J."/>
            <person name="Dead R."/>
            <person name="Young S."/>
            <person name="Zeng Q."/>
            <person name="Koehrsen M."/>
            <person name="Alvarado L."/>
            <person name="Berlin A."/>
            <person name="Chapman S.B."/>
            <person name="Chen Z."/>
            <person name="Freedman E."/>
            <person name="Gellesch M."/>
            <person name="Goldberg J."/>
            <person name="Griggs A."/>
            <person name="Gujja S."/>
            <person name="Heilman E.R."/>
            <person name="Heiman D."/>
            <person name="Hepburn T."/>
            <person name="Howarth C."/>
            <person name="Jen D."/>
            <person name="Larson L."/>
            <person name="Mehta T."/>
            <person name="Neiman D."/>
            <person name="Pearson M."/>
            <person name="Roberts A."/>
            <person name="Saif S."/>
            <person name="Shea T."/>
            <person name="Shenoy N."/>
            <person name="Sisk P."/>
            <person name="Stolte C."/>
            <person name="Sykes S."/>
            <person name="Walk T."/>
            <person name="White J."/>
            <person name="Yandava C."/>
            <person name="Haas B."/>
            <person name="Nusbaum C."/>
            <person name="Birren B."/>
        </authorList>
    </citation>
    <scope>NUCLEOTIDE SEQUENCE</scope>
    <source>
        <strain evidence="2">ATCC 64411</strain>
    </source>
</reference>
<feature type="domain" description="Heterokaryon incompatibility" evidence="1">
    <location>
        <begin position="143"/>
        <end position="298"/>
    </location>
</feature>
<evidence type="ECO:0000313" key="3">
    <source>
        <dbReference type="EnsemblFungi" id="MAPG_10988T0"/>
    </source>
</evidence>